<name>A0AAD6XN87_9AGAR</name>
<accession>A0AAD6XN87</accession>
<reference evidence="1" key="1">
    <citation type="submission" date="2023-03" db="EMBL/GenBank/DDBJ databases">
        <title>Massive genome expansion in bonnet fungi (Mycena s.s.) driven by repeated elements and novel gene families across ecological guilds.</title>
        <authorList>
            <consortium name="Lawrence Berkeley National Laboratory"/>
            <person name="Harder C.B."/>
            <person name="Miyauchi S."/>
            <person name="Viragh M."/>
            <person name="Kuo A."/>
            <person name="Thoen E."/>
            <person name="Andreopoulos B."/>
            <person name="Lu D."/>
            <person name="Skrede I."/>
            <person name="Drula E."/>
            <person name="Henrissat B."/>
            <person name="Morin E."/>
            <person name="Kohler A."/>
            <person name="Barry K."/>
            <person name="LaButti K."/>
            <person name="Morin E."/>
            <person name="Salamov A."/>
            <person name="Lipzen A."/>
            <person name="Mereny Z."/>
            <person name="Hegedus B."/>
            <person name="Baldrian P."/>
            <person name="Stursova M."/>
            <person name="Weitz H."/>
            <person name="Taylor A."/>
            <person name="Grigoriev I.V."/>
            <person name="Nagy L.G."/>
            <person name="Martin F."/>
            <person name="Kauserud H."/>
        </authorList>
    </citation>
    <scope>NUCLEOTIDE SEQUENCE</scope>
    <source>
        <strain evidence="1">CBHHK173m</strain>
    </source>
</reference>
<sequence length="380" mass="41555">MTAAHDLPSELHDLIIDHMHDDNPALKTCGLVNQAWLRSSRHHLFRGVNVNSQNWKEYLQLAASPLATFPPLVRRLAISDSDHTRYIHDFIPRLPLLPALTHLRISHSTGGSAALTAFRRSFGNITTLEMHKVEFQCLTEMAAFILCFPRLEQVALSPRFVEEEPAKEPGPPVFPRTLHTVRVRSAARDVRSIISLLHPAGGPPPISALELDVLAPPALAGLGALLRALGTELRALDLAFVYHVTPAQIGAHLDLAHNPCLEHLTLHIGVRRFRFFPSAGTAAAHAPWALLAAVRSPLSALTIVLRLDGLDLLGSVDWAFLNAALRTLPQLAALRRLCFTVYCTADDGAIDAALRSRLSADHACAVVVSVVRNMGFYISN</sequence>
<gene>
    <name evidence="1" type="ORF">B0H15DRAFT_243849</name>
</gene>
<dbReference type="Proteomes" id="UP001222325">
    <property type="component" value="Unassembled WGS sequence"/>
</dbReference>
<proteinExistence type="predicted"/>
<comment type="caution">
    <text evidence="1">The sequence shown here is derived from an EMBL/GenBank/DDBJ whole genome shotgun (WGS) entry which is preliminary data.</text>
</comment>
<protein>
    <recommendedName>
        <fullName evidence="3">F-box domain-containing protein</fullName>
    </recommendedName>
</protein>
<evidence type="ECO:0000313" key="1">
    <source>
        <dbReference type="EMBL" id="KAJ7090724.1"/>
    </source>
</evidence>
<dbReference type="EMBL" id="JARJCN010000021">
    <property type="protein sequence ID" value="KAJ7090724.1"/>
    <property type="molecule type" value="Genomic_DNA"/>
</dbReference>
<keyword evidence="2" id="KW-1185">Reference proteome</keyword>
<evidence type="ECO:0000313" key="2">
    <source>
        <dbReference type="Proteomes" id="UP001222325"/>
    </source>
</evidence>
<dbReference type="AlphaFoldDB" id="A0AAD6XN87"/>
<evidence type="ECO:0008006" key="3">
    <source>
        <dbReference type="Google" id="ProtNLM"/>
    </source>
</evidence>
<organism evidence="1 2">
    <name type="scientific">Mycena belliarum</name>
    <dbReference type="NCBI Taxonomy" id="1033014"/>
    <lineage>
        <taxon>Eukaryota</taxon>
        <taxon>Fungi</taxon>
        <taxon>Dikarya</taxon>
        <taxon>Basidiomycota</taxon>
        <taxon>Agaricomycotina</taxon>
        <taxon>Agaricomycetes</taxon>
        <taxon>Agaricomycetidae</taxon>
        <taxon>Agaricales</taxon>
        <taxon>Marasmiineae</taxon>
        <taxon>Mycenaceae</taxon>
        <taxon>Mycena</taxon>
    </lineage>
</organism>